<keyword evidence="3" id="KW-0812">Transmembrane</keyword>
<evidence type="ECO:0000256" key="1">
    <source>
        <dbReference type="ARBA" id="ARBA00004167"/>
    </source>
</evidence>
<evidence type="ECO:0000256" key="2">
    <source>
        <dbReference type="ARBA" id="ARBA00008854"/>
    </source>
</evidence>
<dbReference type="InterPro" id="IPR007156">
    <property type="entry name" value="MamQ_LemA"/>
</dbReference>
<protein>
    <submittedName>
        <fullName evidence="6">LemA protein</fullName>
    </submittedName>
</protein>
<dbReference type="AlphaFoldDB" id="A0A1G6KSZ8"/>
<evidence type="ECO:0000256" key="4">
    <source>
        <dbReference type="ARBA" id="ARBA00022989"/>
    </source>
</evidence>
<dbReference type="PANTHER" id="PTHR34478:SF1">
    <property type="entry name" value="PROTEIN LEMA"/>
    <property type="match status" value="1"/>
</dbReference>
<organism evidence="6 7">
    <name type="scientific">Ectopseudomonas chengduensis</name>
    <dbReference type="NCBI Taxonomy" id="489632"/>
    <lineage>
        <taxon>Bacteria</taxon>
        <taxon>Pseudomonadati</taxon>
        <taxon>Pseudomonadota</taxon>
        <taxon>Gammaproteobacteria</taxon>
        <taxon>Pseudomonadales</taxon>
        <taxon>Pseudomonadaceae</taxon>
        <taxon>Ectopseudomonas</taxon>
    </lineage>
</organism>
<dbReference type="SUPFAM" id="SSF140478">
    <property type="entry name" value="LemA-like"/>
    <property type="match status" value="1"/>
</dbReference>
<accession>A0A1G6KSZ8</accession>
<keyword evidence="5" id="KW-0472">Membrane</keyword>
<dbReference type="GO" id="GO:0016020">
    <property type="term" value="C:membrane"/>
    <property type="evidence" value="ECO:0007669"/>
    <property type="project" value="UniProtKB-SubCell"/>
</dbReference>
<dbReference type="Proteomes" id="UP000199467">
    <property type="component" value="Unassembled WGS sequence"/>
</dbReference>
<comment type="similarity">
    <text evidence="2">Belongs to the LemA family.</text>
</comment>
<dbReference type="GeneID" id="83642906"/>
<dbReference type="EMBL" id="FMZQ01000002">
    <property type="protein sequence ID" value="SDC33635.1"/>
    <property type="molecule type" value="Genomic_DNA"/>
</dbReference>
<evidence type="ECO:0000256" key="3">
    <source>
        <dbReference type="ARBA" id="ARBA00022692"/>
    </source>
</evidence>
<gene>
    <name evidence="6" type="ORF">SAMN05216576_102181</name>
</gene>
<dbReference type="PANTHER" id="PTHR34478">
    <property type="entry name" value="PROTEIN LEMA"/>
    <property type="match status" value="1"/>
</dbReference>
<dbReference type="InterPro" id="IPR023353">
    <property type="entry name" value="LemA-like_dom_sf"/>
</dbReference>
<evidence type="ECO:0000256" key="5">
    <source>
        <dbReference type="ARBA" id="ARBA00023136"/>
    </source>
</evidence>
<dbReference type="Gene3D" id="1.20.1440.20">
    <property type="entry name" value="LemA-like domain"/>
    <property type="match status" value="1"/>
</dbReference>
<keyword evidence="7" id="KW-1185">Reference proteome</keyword>
<evidence type="ECO:0000313" key="6">
    <source>
        <dbReference type="EMBL" id="SDC33635.1"/>
    </source>
</evidence>
<sequence length="190" mass="21114">MSLTAVIIIVVLVLLGAYAVSLYNGLVRLKHGVSKAWSNIDVLLKQRHDELPKLVETCKQYMQYEGSTLERVIAARSAVASAREQHDVGALGKAESGLRAGLGQLFALAENYPELKANDSFQHLQQRISGLENGIADRRELYNEAVNLNNVRIEQFPDVLIARLFNFQAAELLVFSEAEKADVDMKSLFN</sequence>
<dbReference type="Pfam" id="PF04011">
    <property type="entry name" value="LemA"/>
    <property type="match status" value="1"/>
</dbReference>
<reference evidence="7" key="1">
    <citation type="submission" date="2016-10" db="EMBL/GenBank/DDBJ databases">
        <authorList>
            <person name="Varghese N."/>
            <person name="Submissions S."/>
        </authorList>
    </citation>
    <scope>NUCLEOTIDE SEQUENCE [LARGE SCALE GENOMIC DNA]</scope>
    <source>
        <strain evidence="7">DSM 26382</strain>
    </source>
</reference>
<dbReference type="RefSeq" id="WP_017675063.1">
    <property type="nucleotide sequence ID" value="NZ_FMZQ01000002.1"/>
</dbReference>
<keyword evidence="4" id="KW-1133">Transmembrane helix</keyword>
<proteinExistence type="inferred from homology"/>
<comment type="subcellular location">
    <subcellularLocation>
        <location evidence="1">Membrane</location>
        <topology evidence="1">Single-pass membrane protein</topology>
    </subcellularLocation>
</comment>
<evidence type="ECO:0000313" key="7">
    <source>
        <dbReference type="Proteomes" id="UP000199467"/>
    </source>
</evidence>
<name>A0A1G6KSZ8_9GAMM</name>